<evidence type="ECO:0000313" key="2">
    <source>
        <dbReference type="Proteomes" id="UP000002630"/>
    </source>
</evidence>
<evidence type="ECO:0000313" key="1">
    <source>
        <dbReference type="EMBL" id="CBJ27042.1"/>
    </source>
</evidence>
<accession>D7G407</accession>
<gene>
    <name evidence="1" type="ORF">Esi_0054_0078</name>
</gene>
<dbReference type="InParanoid" id="D7G407"/>
<dbReference type="AlphaFoldDB" id="D7G407"/>
<dbReference type="EMBL" id="FN649758">
    <property type="protein sequence ID" value="CBJ27042.1"/>
    <property type="molecule type" value="Genomic_DNA"/>
</dbReference>
<reference evidence="1 2" key="1">
    <citation type="journal article" date="2010" name="Nature">
        <title>The Ectocarpus genome and the independent evolution of multicellularity in brown algae.</title>
        <authorList>
            <person name="Cock J.M."/>
            <person name="Sterck L."/>
            <person name="Rouze P."/>
            <person name="Scornet D."/>
            <person name="Allen A.E."/>
            <person name="Amoutzias G."/>
            <person name="Anthouard V."/>
            <person name="Artiguenave F."/>
            <person name="Aury J.M."/>
            <person name="Badger J.H."/>
            <person name="Beszteri B."/>
            <person name="Billiau K."/>
            <person name="Bonnet E."/>
            <person name="Bothwell J.H."/>
            <person name="Bowler C."/>
            <person name="Boyen C."/>
            <person name="Brownlee C."/>
            <person name="Carrano C.J."/>
            <person name="Charrier B."/>
            <person name="Cho G.Y."/>
            <person name="Coelho S.M."/>
            <person name="Collen J."/>
            <person name="Corre E."/>
            <person name="Da Silva C."/>
            <person name="Delage L."/>
            <person name="Delaroque N."/>
            <person name="Dittami S.M."/>
            <person name="Doulbeau S."/>
            <person name="Elias M."/>
            <person name="Farnham G."/>
            <person name="Gachon C.M."/>
            <person name="Gschloessl B."/>
            <person name="Heesch S."/>
            <person name="Jabbari K."/>
            <person name="Jubin C."/>
            <person name="Kawai H."/>
            <person name="Kimura K."/>
            <person name="Kloareg B."/>
            <person name="Kupper F.C."/>
            <person name="Lang D."/>
            <person name="Le Bail A."/>
            <person name="Leblanc C."/>
            <person name="Lerouge P."/>
            <person name="Lohr M."/>
            <person name="Lopez P.J."/>
            <person name="Martens C."/>
            <person name="Maumus F."/>
            <person name="Michel G."/>
            <person name="Miranda-Saavedra D."/>
            <person name="Morales J."/>
            <person name="Moreau H."/>
            <person name="Motomura T."/>
            <person name="Nagasato C."/>
            <person name="Napoli C.A."/>
            <person name="Nelson D.R."/>
            <person name="Nyvall-Collen P."/>
            <person name="Peters A.F."/>
            <person name="Pommier C."/>
            <person name="Potin P."/>
            <person name="Poulain J."/>
            <person name="Quesneville H."/>
            <person name="Read B."/>
            <person name="Rensing S.A."/>
            <person name="Ritter A."/>
            <person name="Rousvoal S."/>
            <person name="Samanta M."/>
            <person name="Samson G."/>
            <person name="Schroeder D.C."/>
            <person name="Segurens B."/>
            <person name="Strittmatter M."/>
            <person name="Tonon T."/>
            <person name="Tregear J.W."/>
            <person name="Valentin K."/>
            <person name="von Dassow P."/>
            <person name="Yamagishi T."/>
            <person name="Van de Peer Y."/>
            <person name="Wincker P."/>
        </authorList>
    </citation>
    <scope>NUCLEOTIDE SEQUENCE [LARGE SCALE GENOMIC DNA]</scope>
    <source>
        <strain evidence="2">Ec32 / CCAP1310/4</strain>
    </source>
</reference>
<dbReference type="EMBL" id="FN648752">
    <property type="protein sequence ID" value="CBJ27042.1"/>
    <property type="molecule type" value="Genomic_DNA"/>
</dbReference>
<dbReference type="OrthoDB" id="40878at2759"/>
<dbReference type="Proteomes" id="UP000002630">
    <property type="component" value="Linkage Group LG33"/>
</dbReference>
<organism evidence="1 2">
    <name type="scientific">Ectocarpus siliculosus</name>
    <name type="common">Brown alga</name>
    <name type="synonym">Conferva siliculosa</name>
    <dbReference type="NCBI Taxonomy" id="2880"/>
    <lineage>
        <taxon>Eukaryota</taxon>
        <taxon>Sar</taxon>
        <taxon>Stramenopiles</taxon>
        <taxon>Ochrophyta</taxon>
        <taxon>PX clade</taxon>
        <taxon>Phaeophyceae</taxon>
        <taxon>Ectocarpales</taxon>
        <taxon>Ectocarpaceae</taxon>
        <taxon>Ectocarpus</taxon>
    </lineage>
</organism>
<sequence>MYNKRRAKRIFTTRGNEDPAPEFLEHVVLPDDTLVGICLKYKVREGNKCEGLVVYSFSIALVAEPSLTDKTVAGQRSSAVHGCGEVS</sequence>
<proteinExistence type="predicted"/>
<name>D7G407_ECTSI</name>
<keyword evidence="2" id="KW-1185">Reference proteome</keyword>
<protein>
    <submittedName>
        <fullName evidence="1">Uncharacterized protein</fullName>
    </submittedName>
</protein>